<dbReference type="OrthoDB" id="9765502at2"/>
<comment type="caution">
    <text evidence="1">The sequence shown here is derived from an EMBL/GenBank/DDBJ whole genome shotgun (WGS) entry which is preliminary data.</text>
</comment>
<accession>A0A2N4TVF5</accession>
<evidence type="ECO:0000313" key="2">
    <source>
        <dbReference type="Proteomes" id="UP000234456"/>
    </source>
</evidence>
<name>A0A2N4TVF5_RALPI</name>
<evidence type="ECO:0000313" key="1">
    <source>
        <dbReference type="EMBL" id="PLC43687.1"/>
    </source>
</evidence>
<organism evidence="1 2">
    <name type="scientific">Ralstonia pickettii</name>
    <name type="common">Burkholderia pickettii</name>
    <dbReference type="NCBI Taxonomy" id="329"/>
    <lineage>
        <taxon>Bacteria</taxon>
        <taxon>Pseudomonadati</taxon>
        <taxon>Pseudomonadota</taxon>
        <taxon>Betaproteobacteria</taxon>
        <taxon>Burkholderiales</taxon>
        <taxon>Burkholderiaceae</taxon>
        <taxon>Ralstonia</taxon>
    </lineage>
</organism>
<dbReference type="EMBL" id="PKQE01000001">
    <property type="protein sequence ID" value="PLC43687.1"/>
    <property type="molecule type" value="Genomic_DNA"/>
</dbReference>
<protein>
    <submittedName>
        <fullName evidence="1">Uncharacterized protein</fullName>
    </submittedName>
</protein>
<dbReference type="AlphaFoldDB" id="A0A2N4TVF5"/>
<dbReference type="Proteomes" id="UP000234456">
    <property type="component" value="Unassembled WGS sequence"/>
</dbReference>
<reference evidence="1 2" key="1">
    <citation type="submission" date="2017-12" db="EMBL/GenBank/DDBJ databases">
        <title>Draft genome sequence of Ralstonia pickettii 52.</title>
        <authorList>
            <person name="Zheng B."/>
        </authorList>
    </citation>
    <scope>NUCLEOTIDE SEQUENCE [LARGE SCALE GENOMIC DNA]</scope>
    <source>
        <strain evidence="1 2">52</strain>
    </source>
</reference>
<gene>
    <name evidence="1" type="ORF">C0Q88_02965</name>
</gene>
<proteinExistence type="predicted"/>
<sequence length="112" mass="13081">MDYLEVEFMYSYEDRIRAVELYIKLGKRVRATIRQLGYPTLATQRYQSWDWMRWIESAQVTNGLEGGQATDRRLAQLDGARLSWPSGQRWGKHVCNAPPWTGSKLMLQDKLA</sequence>